<proteinExistence type="predicted"/>
<accession>X1EQG4</accession>
<evidence type="ECO:0000313" key="1">
    <source>
        <dbReference type="EMBL" id="GAH34832.1"/>
    </source>
</evidence>
<dbReference type="EMBL" id="BARU01007961">
    <property type="protein sequence ID" value="GAH34832.1"/>
    <property type="molecule type" value="Genomic_DNA"/>
</dbReference>
<gene>
    <name evidence="1" type="ORF">S03H2_15640</name>
</gene>
<comment type="caution">
    <text evidence="1">The sequence shown here is derived from an EMBL/GenBank/DDBJ whole genome shotgun (WGS) entry which is preliminary data.</text>
</comment>
<sequence>VRHDELALYHARAAEKKCPKCGEKDWSAFARHEGVRFTIRYVKCRRCGHTDQIVTPR</sequence>
<dbReference type="AlphaFoldDB" id="X1EQG4"/>
<feature type="non-terminal residue" evidence="1">
    <location>
        <position position="1"/>
    </location>
</feature>
<organism evidence="1">
    <name type="scientific">marine sediment metagenome</name>
    <dbReference type="NCBI Taxonomy" id="412755"/>
    <lineage>
        <taxon>unclassified sequences</taxon>
        <taxon>metagenomes</taxon>
        <taxon>ecological metagenomes</taxon>
    </lineage>
</organism>
<protein>
    <submittedName>
        <fullName evidence="1">Uncharacterized protein</fullName>
    </submittedName>
</protein>
<reference evidence="1" key="1">
    <citation type="journal article" date="2014" name="Front. Microbiol.">
        <title>High frequency of phylogenetically diverse reductive dehalogenase-homologous genes in deep subseafloor sedimentary metagenomes.</title>
        <authorList>
            <person name="Kawai M."/>
            <person name="Futagami T."/>
            <person name="Toyoda A."/>
            <person name="Takaki Y."/>
            <person name="Nishi S."/>
            <person name="Hori S."/>
            <person name="Arai W."/>
            <person name="Tsubouchi T."/>
            <person name="Morono Y."/>
            <person name="Uchiyama I."/>
            <person name="Ito T."/>
            <person name="Fujiyama A."/>
            <person name="Inagaki F."/>
            <person name="Takami H."/>
        </authorList>
    </citation>
    <scope>NUCLEOTIDE SEQUENCE</scope>
    <source>
        <strain evidence="1">Expedition CK06-06</strain>
    </source>
</reference>
<name>X1EQG4_9ZZZZ</name>